<name>A0A8H7PXP7_MORIS</name>
<dbReference type="GO" id="GO:0005886">
    <property type="term" value="C:plasma membrane"/>
    <property type="evidence" value="ECO:0007669"/>
    <property type="project" value="TreeGrafter"/>
</dbReference>
<dbReference type="PANTHER" id="PTHR23501:SF191">
    <property type="entry name" value="VACUOLAR BASIC AMINO ACID TRANSPORTER 4"/>
    <property type="match status" value="1"/>
</dbReference>
<evidence type="ECO:0000256" key="2">
    <source>
        <dbReference type="ARBA" id="ARBA00022448"/>
    </source>
</evidence>
<dbReference type="EMBL" id="JAEPQZ010000004">
    <property type="protein sequence ID" value="KAG2182178.1"/>
    <property type="molecule type" value="Genomic_DNA"/>
</dbReference>
<dbReference type="Gene3D" id="1.20.1250.20">
    <property type="entry name" value="MFS general substrate transporter like domains"/>
    <property type="match status" value="1"/>
</dbReference>
<sequence>MFLTIFGIQAARGDSATMSGVRIIVGQAAITVTSSIGGYLMGRFNTYKPIITIGTSLAALGIGLLALFTSTSPFGEMYGFLIVAGSGAGMVYACSTVAAQSACEKHELAVVTVLVNFFMNLGSAVGIAVASAIVNNGLQSCLGDHLSADLVTSILQSTTFIRSGVLSPEQQDITITCYVSSFKTAWTVMAGFAAIAVVASLFIKQHSLFRDRKDPSKSDQSEVIVDETAVN</sequence>
<feature type="transmembrane region" description="Helical" evidence="6">
    <location>
        <begin position="23"/>
        <end position="42"/>
    </location>
</feature>
<evidence type="ECO:0000256" key="3">
    <source>
        <dbReference type="ARBA" id="ARBA00022692"/>
    </source>
</evidence>
<feature type="transmembrane region" description="Helical" evidence="6">
    <location>
        <begin position="49"/>
        <end position="71"/>
    </location>
</feature>
<comment type="caution">
    <text evidence="8">The sequence shown here is derived from an EMBL/GenBank/DDBJ whole genome shotgun (WGS) entry which is preliminary data.</text>
</comment>
<feature type="domain" description="Major facilitator superfamily (MFS) profile" evidence="7">
    <location>
        <begin position="1"/>
        <end position="208"/>
    </location>
</feature>
<feature type="non-terminal residue" evidence="8">
    <location>
        <position position="231"/>
    </location>
</feature>
<keyword evidence="4 6" id="KW-1133">Transmembrane helix</keyword>
<evidence type="ECO:0000256" key="4">
    <source>
        <dbReference type="ARBA" id="ARBA00022989"/>
    </source>
</evidence>
<dbReference type="InterPro" id="IPR020846">
    <property type="entry name" value="MFS_dom"/>
</dbReference>
<dbReference type="Proteomes" id="UP000654370">
    <property type="component" value="Unassembled WGS sequence"/>
</dbReference>
<evidence type="ECO:0000256" key="1">
    <source>
        <dbReference type="ARBA" id="ARBA00004127"/>
    </source>
</evidence>
<feature type="transmembrane region" description="Helical" evidence="6">
    <location>
        <begin position="77"/>
        <end position="98"/>
    </location>
</feature>
<feature type="transmembrane region" description="Helical" evidence="6">
    <location>
        <begin position="110"/>
        <end position="134"/>
    </location>
</feature>
<comment type="subcellular location">
    <subcellularLocation>
        <location evidence="1">Endomembrane system</location>
        <topology evidence="1">Multi-pass membrane protein</topology>
    </subcellularLocation>
</comment>
<dbReference type="AlphaFoldDB" id="A0A8H7PXP7"/>
<organism evidence="8 9">
    <name type="scientific">Mortierella isabellina</name>
    <name type="common">Filamentous fungus</name>
    <name type="synonym">Umbelopsis isabellina</name>
    <dbReference type="NCBI Taxonomy" id="91625"/>
    <lineage>
        <taxon>Eukaryota</taxon>
        <taxon>Fungi</taxon>
        <taxon>Fungi incertae sedis</taxon>
        <taxon>Mucoromycota</taxon>
        <taxon>Mucoromycotina</taxon>
        <taxon>Umbelopsidomycetes</taxon>
        <taxon>Umbelopsidales</taxon>
        <taxon>Umbelopsidaceae</taxon>
        <taxon>Umbelopsis</taxon>
    </lineage>
</organism>
<dbReference type="GO" id="GO:0022857">
    <property type="term" value="F:transmembrane transporter activity"/>
    <property type="evidence" value="ECO:0007669"/>
    <property type="project" value="InterPro"/>
</dbReference>
<evidence type="ECO:0000256" key="5">
    <source>
        <dbReference type="ARBA" id="ARBA00023136"/>
    </source>
</evidence>
<feature type="transmembrane region" description="Helical" evidence="6">
    <location>
        <begin position="184"/>
        <end position="203"/>
    </location>
</feature>
<dbReference type="InterPro" id="IPR011701">
    <property type="entry name" value="MFS"/>
</dbReference>
<protein>
    <recommendedName>
        <fullName evidence="7">Major facilitator superfamily (MFS) profile domain-containing protein</fullName>
    </recommendedName>
</protein>
<dbReference type="PROSITE" id="PS50850">
    <property type="entry name" value="MFS"/>
    <property type="match status" value="1"/>
</dbReference>
<reference evidence="8" key="1">
    <citation type="submission" date="2020-12" db="EMBL/GenBank/DDBJ databases">
        <title>Metabolic potential, ecology and presence of endohyphal bacteria is reflected in genomic diversity of Mucoromycotina.</title>
        <authorList>
            <person name="Muszewska A."/>
            <person name="Okrasinska A."/>
            <person name="Steczkiewicz K."/>
            <person name="Drgas O."/>
            <person name="Orlowska M."/>
            <person name="Perlinska-Lenart U."/>
            <person name="Aleksandrzak-Piekarczyk T."/>
            <person name="Szatraj K."/>
            <person name="Zielenkiewicz U."/>
            <person name="Pilsyk S."/>
            <person name="Malc E."/>
            <person name="Mieczkowski P."/>
            <person name="Kruszewska J.S."/>
            <person name="Biernat P."/>
            <person name="Pawlowska J."/>
        </authorList>
    </citation>
    <scope>NUCLEOTIDE SEQUENCE</scope>
    <source>
        <strain evidence="8">WA0000067209</strain>
    </source>
</reference>
<dbReference type="Pfam" id="PF07690">
    <property type="entry name" value="MFS_1"/>
    <property type="match status" value="1"/>
</dbReference>
<accession>A0A8H7PXP7</accession>
<dbReference type="GO" id="GO:0012505">
    <property type="term" value="C:endomembrane system"/>
    <property type="evidence" value="ECO:0007669"/>
    <property type="project" value="UniProtKB-SubCell"/>
</dbReference>
<keyword evidence="3 6" id="KW-0812">Transmembrane</keyword>
<dbReference type="SUPFAM" id="SSF103473">
    <property type="entry name" value="MFS general substrate transporter"/>
    <property type="match status" value="1"/>
</dbReference>
<evidence type="ECO:0000256" key="6">
    <source>
        <dbReference type="SAM" id="Phobius"/>
    </source>
</evidence>
<gene>
    <name evidence="8" type="ORF">INT43_007105</name>
</gene>
<keyword evidence="9" id="KW-1185">Reference proteome</keyword>
<dbReference type="PANTHER" id="PTHR23501">
    <property type="entry name" value="MAJOR FACILITATOR SUPERFAMILY"/>
    <property type="match status" value="1"/>
</dbReference>
<evidence type="ECO:0000259" key="7">
    <source>
        <dbReference type="PROSITE" id="PS50850"/>
    </source>
</evidence>
<evidence type="ECO:0000313" key="9">
    <source>
        <dbReference type="Proteomes" id="UP000654370"/>
    </source>
</evidence>
<keyword evidence="5 6" id="KW-0472">Membrane</keyword>
<proteinExistence type="predicted"/>
<dbReference type="OrthoDB" id="10021397at2759"/>
<evidence type="ECO:0000313" key="8">
    <source>
        <dbReference type="EMBL" id="KAG2182178.1"/>
    </source>
</evidence>
<keyword evidence="2" id="KW-0813">Transport</keyword>
<dbReference type="InterPro" id="IPR036259">
    <property type="entry name" value="MFS_trans_sf"/>
</dbReference>